<sequence length="679" mass="73671">MLDPDPTASSMDPHPKPSDEFVQPKKSNKPNVSNKSRNIKKNLKKNSSKGAGRAKSVGDLDAASEGMDSMEGVEKGFGDTSEDPLISKGVSLVSSVGNVSGGMMDSEGSVDAVNGSKVADVGIMEAGSTTEMSNGKNSNANVSNIDVEMPVPVHLNPILNPDIGGKGLNNDNVRNVGVGGTVGNSGGANPSVQASENQCGHANIDSAKAAATGAYTRTTLSFASALQNMVDNGSNKLRLYPLSVNEEGKENAFGRATFARVLVEVDAAKGLPGCIEVCYKSLGKSMSLGVEYAWSPPVCSHCKVFGHSFEACTKRELTEDEVAKMNEINAQNAQKTNSEVNANDTWRTVSYKKVVSNGNTSNQGNSQFVNRGPYNTRSNAARGRGGFAGRSGYKNVQKGESSKSVDTQKDPMVNKNSAENAGFENVAKKNKANNKENVQKKNVGKQEVHTQNRYSTLFDADEDVSMVEEHEVRNSVEGGNVPSNNIDVLKNKILDLERKIVEGNRNIGSTANRKAKEVVAERISKTRQDGNVALPGLFDEMYRAELDRIKDSHSHLFFACAYSRRLWERLKAMAKLDDVSYVWGEVISGIINKSASNRIWSIIQRLVFGAAVYFIWQERNFRVFQKSSRDVDGLFSVIFDTVRLRLMGLKIIKVSPDVREAALIWNFPLSLCSEGSKQI</sequence>
<feature type="compositionally biased region" description="Basic and acidic residues" evidence="1">
    <location>
        <begin position="400"/>
        <end position="409"/>
    </location>
</feature>
<dbReference type="STRING" id="35608.A0A2U1KYG8"/>
<feature type="region of interest" description="Disordered" evidence="1">
    <location>
        <begin position="1"/>
        <end position="63"/>
    </location>
</feature>
<proteinExistence type="predicted"/>
<dbReference type="Proteomes" id="UP000245207">
    <property type="component" value="Unassembled WGS sequence"/>
</dbReference>
<dbReference type="PANTHER" id="PTHR31286:SF99">
    <property type="entry name" value="DUF4283 DOMAIN-CONTAINING PROTEIN"/>
    <property type="match status" value="1"/>
</dbReference>
<evidence type="ECO:0000256" key="1">
    <source>
        <dbReference type="SAM" id="MobiDB-lite"/>
    </source>
</evidence>
<protein>
    <submittedName>
        <fullName evidence="2">Reverse transcriptase zinc-binding domain-containing protein</fullName>
    </submittedName>
</protein>
<dbReference type="AlphaFoldDB" id="A0A2U1KYG8"/>
<dbReference type="PANTHER" id="PTHR31286">
    <property type="entry name" value="GLYCINE-RICH CELL WALL STRUCTURAL PROTEIN 1.8-LIKE"/>
    <property type="match status" value="1"/>
</dbReference>
<reference evidence="2 3" key="1">
    <citation type="journal article" date="2018" name="Mol. Plant">
        <title>The genome of Artemisia annua provides insight into the evolution of Asteraceae family and artemisinin biosynthesis.</title>
        <authorList>
            <person name="Shen Q."/>
            <person name="Zhang L."/>
            <person name="Liao Z."/>
            <person name="Wang S."/>
            <person name="Yan T."/>
            <person name="Shi P."/>
            <person name="Liu M."/>
            <person name="Fu X."/>
            <person name="Pan Q."/>
            <person name="Wang Y."/>
            <person name="Lv Z."/>
            <person name="Lu X."/>
            <person name="Zhang F."/>
            <person name="Jiang W."/>
            <person name="Ma Y."/>
            <person name="Chen M."/>
            <person name="Hao X."/>
            <person name="Li L."/>
            <person name="Tang Y."/>
            <person name="Lv G."/>
            <person name="Zhou Y."/>
            <person name="Sun X."/>
            <person name="Brodelius P.E."/>
            <person name="Rose J.K.C."/>
            <person name="Tang K."/>
        </authorList>
    </citation>
    <scope>NUCLEOTIDE SEQUENCE [LARGE SCALE GENOMIC DNA]</scope>
    <source>
        <strain evidence="3">cv. Huhao1</strain>
        <tissue evidence="2">Leaf</tissue>
    </source>
</reference>
<keyword evidence="2" id="KW-0695">RNA-directed DNA polymerase</keyword>
<organism evidence="2 3">
    <name type="scientific">Artemisia annua</name>
    <name type="common">Sweet wormwood</name>
    <dbReference type="NCBI Taxonomy" id="35608"/>
    <lineage>
        <taxon>Eukaryota</taxon>
        <taxon>Viridiplantae</taxon>
        <taxon>Streptophyta</taxon>
        <taxon>Embryophyta</taxon>
        <taxon>Tracheophyta</taxon>
        <taxon>Spermatophyta</taxon>
        <taxon>Magnoliopsida</taxon>
        <taxon>eudicotyledons</taxon>
        <taxon>Gunneridae</taxon>
        <taxon>Pentapetalae</taxon>
        <taxon>asterids</taxon>
        <taxon>campanulids</taxon>
        <taxon>Asterales</taxon>
        <taxon>Asteraceae</taxon>
        <taxon>Asteroideae</taxon>
        <taxon>Anthemideae</taxon>
        <taxon>Artemisiinae</taxon>
        <taxon>Artemisia</taxon>
    </lineage>
</organism>
<comment type="caution">
    <text evidence="2">The sequence shown here is derived from an EMBL/GenBank/DDBJ whole genome shotgun (WGS) entry which is preliminary data.</text>
</comment>
<dbReference type="EMBL" id="PKPP01012825">
    <property type="protein sequence ID" value="PWA41798.1"/>
    <property type="molecule type" value="Genomic_DNA"/>
</dbReference>
<feature type="region of interest" description="Disordered" evidence="1">
    <location>
        <begin position="356"/>
        <end position="416"/>
    </location>
</feature>
<keyword evidence="3" id="KW-1185">Reference proteome</keyword>
<evidence type="ECO:0000313" key="2">
    <source>
        <dbReference type="EMBL" id="PWA41798.1"/>
    </source>
</evidence>
<keyword evidence="2" id="KW-0548">Nucleotidyltransferase</keyword>
<feature type="compositionally biased region" description="Low complexity" evidence="1">
    <location>
        <begin position="356"/>
        <end position="367"/>
    </location>
</feature>
<evidence type="ECO:0000313" key="3">
    <source>
        <dbReference type="Proteomes" id="UP000245207"/>
    </source>
</evidence>
<feature type="compositionally biased region" description="Basic residues" evidence="1">
    <location>
        <begin position="37"/>
        <end position="47"/>
    </location>
</feature>
<dbReference type="GO" id="GO:0003964">
    <property type="term" value="F:RNA-directed DNA polymerase activity"/>
    <property type="evidence" value="ECO:0007669"/>
    <property type="project" value="UniProtKB-KW"/>
</dbReference>
<accession>A0A2U1KYG8</accession>
<name>A0A2U1KYG8_ARTAN</name>
<gene>
    <name evidence="2" type="ORF">CTI12_AA550810</name>
</gene>
<dbReference type="InterPro" id="IPR040256">
    <property type="entry name" value="At4g02000-like"/>
</dbReference>
<dbReference type="OrthoDB" id="1938430at2759"/>
<feature type="compositionally biased region" description="Basic and acidic residues" evidence="1">
    <location>
        <begin position="13"/>
        <end position="23"/>
    </location>
</feature>
<keyword evidence="2" id="KW-0808">Transferase</keyword>